<name>A0A6L8LX28_9VIBR</name>
<evidence type="ECO:0000256" key="1">
    <source>
        <dbReference type="SAM" id="SignalP"/>
    </source>
</evidence>
<evidence type="ECO:0000313" key="3">
    <source>
        <dbReference type="Proteomes" id="UP000478571"/>
    </source>
</evidence>
<dbReference type="Proteomes" id="UP000478571">
    <property type="component" value="Unassembled WGS sequence"/>
</dbReference>
<feature type="signal peptide" evidence="1">
    <location>
        <begin position="1"/>
        <end position="17"/>
    </location>
</feature>
<reference evidence="2 3" key="1">
    <citation type="submission" date="2020-01" db="EMBL/GenBank/DDBJ databases">
        <title>Draft Genome Sequence of Vibrio sp. strain OCN044, Isolated from a Healthy Coral at Palmyra Atoll.</title>
        <authorList>
            <person name="Videau P."/>
            <person name="Loughran R."/>
            <person name="Esquivel A."/>
            <person name="Deadmond M."/>
            <person name="Paddock B.E."/>
            <person name="Saw J.H."/>
            <person name="Ushijima B."/>
        </authorList>
    </citation>
    <scope>NUCLEOTIDE SEQUENCE [LARGE SCALE GENOMIC DNA]</scope>
    <source>
        <strain evidence="2 3">OCN044</strain>
    </source>
</reference>
<gene>
    <name evidence="2" type="ORF">GTG28_15520</name>
</gene>
<dbReference type="PROSITE" id="PS51257">
    <property type="entry name" value="PROKAR_LIPOPROTEIN"/>
    <property type="match status" value="1"/>
</dbReference>
<dbReference type="RefSeq" id="WP_160931439.1">
    <property type="nucleotide sequence ID" value="NZ_WWEU01000005.1"/>
</dbReference>
<proteinExistence type="predicted"/>
<dbReference type="EMBL" id="WWEU01000005">
    <property type="protein sequence ID" value="MYM60641.1"/>
    <property type="molecule type" value="Genomic_DNA"/>
</dbReference>
<keyword evidence="3" id="KW-1185">Reference proteome</keyword>
<dbReference type="AlphaFoldDB" id="A0A6L8LX28"/>
<protein>
    <recommendedName>
        <fullName evidence="4">Lipoprotein</fullName>
    </recommendedName>
</protein>
<feature type="chain" id="PRO_5027056997" description="Lipoprotein" evidence="1">
    <location>
        <begin position="18"/>
        <end position="141"/>
    </location>
</feature>
<evidence type="ECO:0008006" key="4">
    <source>
        <dbReference type="Google" id="ProtNLM"/>
    </source>
</evidence>
<sequence length="141" mass="16115">MKRSKVLLAGLASLVLAACYDAEHGREDYLSWLQNSQGKTISVMDYPRHWESSPSHYRPIVAKGKLSQESYDCFVKAKRNLYKKASSGERLYMTYDEDLYLKIILTREGNLNKAMLIKGTKGGSAMFHLSCDINFDEMFTQ</sequence>
<evidence type="ECO:0000313" key="2">
    <source>
        <dbReference type="EMBL" id="MYM60641.1"/>
    </source>
</evidence>
<organism evidence="2 3">
    <name type="scientific">Vibrio tetraodonis subsp. pristinus</name>
    <dbReference type="NCBI Taxonomy" id="2695891"/>
    <lineage>
        <taxon>Bacteria</taxon>
        <taxon>Pseudomonadati</taxon>
        <taxon>Pseudomonadota</taxon>
        <taxon>Gammaproteobacteria</taxon>
        <taxon>Vibrionales</taxon>
        <taxon>Vibrionaceae</taxon>
        <taxon>Vibrio</taxon>
    </lineage>
</organism>
<keyword evidence="1" id="KW-0732">Signal</keyword>
<accession>A0A6L8LX28</accession>
<comment type="caution">
    <text evidence="2">The sequence shown here is derived from an EMBL/GenBank/DDBJ whole genome shotgun (WGS) entry which is preliminary data.</text>
</comment>